<sequence>MPGSGKSFLTYTMIDHLKTEFADEEGTAGRTSVGFAFFRDNKDQTRSFEQALREVAFQLAQTDELYAKHICECVYNESDVATILSAWQRLFVDFFLESEQTDSSAFILFDGMDEAFPEGRETFLKLLKDVEIAGTSSCLRVGMLGRPQILDDIADILEQQTPHIEVSSEKNGPDIAQFVVASMIKSRTLKQLSRNLKDEIKQTLTEKANGIAPKGLTEMLWHVLLGISAAIKDAQDAEDLNDILMWVTLENRPLPLGELDAMLRLKPPDGEGVLNLEGKLRIQFASIFALTREGEEDEDAIAGAKVDEEDGLDDVENDTEFSSNPATTSVGFVHASISDFFKDRKQGKINAGVDAPAICVDVTEATLSVTKTCLDLVVDDTLVDRIDQAVGLRPYAAFWTEHLEDLEQTRIDETNKIEIGSTLVRILRDEEIISTWSRERNCLWFHPTTASRILPFEPGVLAKIPDDTVTWLKSSETSPIELFEPAVRFSATRGLEPRGEDWTSRLYREMLRYGAVIEEEPDLSQEQIVAAAEWAGIEQSADWQGFLAKTLRMNGHFDAALGYFQKALETNPQSWLAQPGIATIYRAQTECFQGLAASIDHLDGQNLPEADLVNFIKIKSNTSQYYLEVFASSSANGDRECKCDYIANSVKELHFLANFGVDLANADGLRAEQQSNDRETRFGLRPPLAYMQTIMKILVEAAKVPVDNGDTVLTYCLTVFNTPDEDFFKCIAEASKDTDWMTWLKGVYRESIIAATWDREHAAAAGSHLCLAELYVSFSNEPEKAIRIWEHIGTEGSDSTKLETRIVWFLTQLQRDELSGRAWPKPSQSTSKRIDKVRSQRRDEFLPELAFVPPPPPPTTTRKMSGKRGDDPLRQYGGETNGRYPKFTPTTPARAAPENEFAEWRTRMTPPAPRDPPVDYINPRPAIRQRYVSAGGTAKLSDRAEIEAPVTAAPTSFTSSPPRHSMSDFFPLQSTADPPSSPIAHPLSAVFPIRPESASIRQRYVSAGGTIPLADRPEVEPPTVPPSTLQEDVLVPSMRLGSADDERIRNDSFVASRTSKDTRPPQTPDNKNESENKRNRDRTRSSASARLSKLKRWFSSSSGPAED</sequence>
<dbReference type="Proteomes" id="UP000033647">
    <property type="component" value="Unassembled WGS sequence"/>
</dbReference>
<dbReference type="InterPro" id="IPR056884">
    <property type="entry name" value="NPHP3-like_N"/>
</dbReference>
<dbReference type="Gene3D" id="1.25.40.10">
    <property type="entry name" value="Tetratricopeptide repeat domain"/>
    <property type="match status" value="1"/>
</dbReference>
<dbReference type="SUPFAM" id="SSF48452">
    <property type="entry name" value="TPR-like"/>
    <property type="match status" value="1"/>
</dbReference>
<feature type="compositionally biased region" description="Polar residues" evidence="3">
    <location>
        <begin position="1098"/>
        <end position="1107"/>
    </location>
</feature>
<evidence type="ECO:0000313" key="6">
    <source>
        <dbReference type="Proteomes" id="UP000033647"/>
    </source>
</evidence>
<feature type="compositionally biased region" description="Polar residues" evidence="3">
    <location>
        <begin position="953"/>
        <end position="962"/>
    </location>
</feature>
<dbReference type="InterPro" id="IPR027417">
    <property type="entry name" value="P-loop_NTPase"/>
</dbReference>
<dbReference type="Pfam" id="PF24883">
    <property type="entry name" value="NPHP3_N"/>
    <property type="match status" value="1"/>
</dbReference>
<reference evidence="5 6" key="1">
    <citation type="submission" date="2015-03" db="EMBL/GenBank/DDBJ databases">
        <title>RNA-seq based gene annotation and comparative genomics of four Zymoseptoria species reveal species-specific pathogenicity related genes and transposable element activity.</title>
        <authorList>
            <person name="Grandaubert J."/>
            <person name="Bhattacharyya A."/>
            <person name="Stukenbrock E.H."/>
        </authorList>
    </citation>
    <scope>NUCLEOTIDE SEQUENCE [LARGE SCALE GENOMIC DNA]</scope>
    <source>
        <strain evidence="5 6">Zb18110</strain>
    </source>
</reference>
<name>A0A0F4GHV3_9PEZI</name>
<evidence type="ECO:0000256" key="1">
    <source>
        <dbReference type="ARBA" id="ARBA00022737"/>
    </source>
</evidence>
<keyword evidence="2" id="KW-0802">TPR repeat</keyword>
<keyword evidence="6" id="KW-1185">Reference proteome</keyword>
<dbReference type="InterPro" id="IPR011990">
    <property type="entry name" value="TPR-like_helical_dom_sf"/>
</dbReference>
<comment type="caution">
    <text evidence="5">The sequence shown here is derived from an EMBL/GenBank/DDBJ whole genome shotgun (WGS) entry which is preliminary data.</text>
</comment>
<dbReference type="InterPro" id="IPR019734">
    <property type="entry name" value="TPR_rpt"/>
</dbReference>
<feature type="repeat" description="TPR" evidence="2">
    <location>
        <begin position="541"/>
        <end position="574"/>
    </location>
</feature>
<evidence type="ECO:0000256" key="3">
    <source>
        <dbReference type="SAM" id="MobiDB-lite"/>
    </source>
</evidence>
<organism evidence="5 6">
    <name type="scientific">Zymoseptoria brevis</name>
    <dbReference type="NCBI Taxonomy" id="1047168"/>
    <lineage>
        <taxon>Eukaryota</taxon>
        <taxon>Fungi</taxon>
        <taxon>Dikarya</taxon>
        <taxon>Ascomycota</taxon>
        <taxon>Pezizomycotina</taxon>
        <taxon>Dothideomycetes</taxon>
        <taxon>Dothideomycetidae</taxon>
        <taxon>Mycosphaerellales</taxon>
        <taxon>Mycosphaerellaceae</taxon>
        <taxon>Zymoseptoria</taxon>
    </lineage>
</organism>
<gene>
    <name evidence="5" type="ORF">TI39_contig597g00003</name>
</gene>
<feature type="region of interest" description="Disordered" evidence="3">
    <location>
        <begin position="848"/>
        <end position="870"/>
    </location>
</feature>
<dbReference type="PANTHER" id="PTHR10039">
    <property type="entry name" value="AMELOGENIN"/>
    <property type="match status" value="1"/>
</dbReference>
<feature type="region of interest" description="Disordered" evidence="3">
    <location>
        <begin position="1010"/>
        <end position="1107"/>
    </location>
</feature>
<dbReference type="AlphaFoldDB" id="A0A0F4GHV3"/>
<dbReference type="OrthoDB" id="448455at2759"/>
<keyword evidence="1" id="KW-0677">Repeat</keyword>
<feature type="region of interest" description="Disordered" evidence="3">
    <location>
        <begin position="952"/>
        <end position="984"/>
    </location>
</feature>
<dbReference type="EMBL" id="LAFY01000589">
    <property type="protein sequence ID" value="KJX96868.1"/>
    <property type="molecule type" value="Genomic_DNA"/>
</dbReference>
<protein>
    <recommendedName>
        <fullName evidence="4">Nephrocystin 3-like N-terminal domain-containing protein</fullName>
    </recommendedName>
</protein>
<evidence type="ECO:0000259" key="4">
    <source>
        <dbReference type="Pfam" id="PF24883"/>
    </source>
</evidence>
<feature type="compositionally biased region" description="Basic and acidic residues" evidence="3">
    <location>
        <begin position="1070"/>
        <end position="1084"/>
    </location>
</feature>
<dbReference type="PROSITE" id="PS50005">
    <property type="entry name" value="TPR"/>
    <property type="match status" value="1"/>
</dbReference>
<evidence type="ECO:0000256" key="2">
    <source>
        <dbReference type="PROSITE-ProRule" id="PRU00339"/>
    </source>
</evidence>
<feature type="domain" description="Nephrocystin 3-like N-terminal" evidence="4">
    <location>
        <begin position="1"/>
        <end position="131"/>
    </location>
</feature>
<dbReference type="Gene3D" id="3.40.50.300">
    <property type="entry name" value="P-loop containing nucleotide triphosphate hydrolases"/>
    <property type="match status" value="1"/>
</dbReference>
<accession>A0A0F4GHV3</accession>
<evidence type="ECO:0000313" key="5">
    <source>
        <dbReference type="EMBL" id="KJX96868.1"/>
    </source>
</evidence>
<dbReference type="PANTHER" id="PTHR10039:SF17">
    <property type="entry name" value="FUNGAL STAND N-TERMINAL GOODBYE DOMAIN-CONTAINING PROTEIN-RELATED"/>
    <property type="match status" value="1"/>
</dbReference>
<proteinExistence type="predicted"/>